<protein>
    <recommendedName>
        <fullName evidence="5">Glycosyltransferase</fullName>
    </recommendedName>
</protein>
<accession>A0A848R2P7</accession>
<dbReference type="SUPFAM" id="SSF53756">
    <property type="entry name" value="UDP-Glycosyltransferase/glycogen phosphorylase"/>
    <property type="match status" value="1"/>
</dbReference>
<dbReference type="EMBL" id="JABDSH010000091">
    <property type="protein sequence ID" value="NMW38456.1"/>
    <property type="molecule type" value="Genomic_DNA"/>
</dbReference>
<dbReference type="RefSeq" id="WP_117833736.1">
    <property type="nucleotide sequence ID" value="NZ_JABDSH010000091.1"/>
</dbReference>
<name>A0A848R2P7_PHOVU</name>
<proteinExistence type="predicted"/>
<evidence type="ECO:0008006" key="5">
    <source>
        <dbReference type="Google" id="ProtNLM"/>
    </source>
</evidence>
<evidence type="ECO:0000313" key="1">
    <source>
        <dbReference type="EMBL" id="NMW38456.1"/>
    </source>
</evidence>
<sequence>MRILLFGEFSGLFNCLKEGLVALGHEVYLVSDGNGFKNYPSDFRYDIKIPQCLRKLSTPLNFLNLWLHKKRLRGFDVVFFVDPSFVSRHTKWNAPLYRYMIKHNKTSYLCGSGDTALMVHYWINSKEKYKYYVQGIINGAKKNNYSVLLYPNKKLEKWENELLHIIDGYIPIWYEYAQPFRQYKCIKKTIRIPIPIQKYKYTPNIVKDKIVFFHGVPTREEAKGTPIIREAFRIMEKKYGDEAEFICAGGLPFDEYMQLISRVNVILDDANSYSIAMNGLLSMAKGKIVMGGAESEGNKELGIDGVNPVFNLTRDVIQICNQIEYIILHKDKIEEWGRSSRIFVEKYHDSEMIAQQYINVFQKGLDCKNCNQLFL</sequence>
<evidence type="ECO:0000313" key="3">
    <source>
        <dbReference type="Proteomes" id="UP000555193"/>
    </source>
</evidence>
<organism evidence="2 4">
    <name type="scientific">Phocaeicola vulgatus</name>
    <name type="common">Bacteroides vulgatus</name>
    <dbReference type="NCBI Taxonomy" id="821"/>
    <lineage>
        <taxon>Bacteria</taxon>
        <taxon>Pseudomonadati</taxon>
        <taxon>Bacteroidota</taxon>
        <taxon>Bacteroidia</taxon>
        <taxon>Bacteroidales</taxon>
        <taxon>Bacteroidaceae</taxon>
        <taxon>Phocaeicola</taxon>
    </lineage>
</organism>
<dbReference type="Proteomes" id="UP000583639">
    <property type="component" value="Unassembled WGS sequence"/>
</dbReference>
<dbReference type="AlphaFoldDB" id="A0A848R2P7"/>
<reference evidence="3 4" key="1">
    <citation type="submission" date="2020-04" db="EMBL/GenBank/DDBJ databases">
        <title>A novel gut-associated lysogenic phage, Bacteroides phage BV01, alters the host transcriptome and bile acid metabolism in Bacteroides vulgatus.</title>
        <authorList>
            <person name="Campbell D.E."/>
            <person name="Ly L."/>
            <person name="Ridlon J.M."/>
            <person name="Hsiao A."/>
            <person name="Degnan P.H."/>
        </authorList>
    </citation>
    <scope>NUCLEOTIDE SEQUENCE [LARGE SCALE GENOMIC DNA]</scope>
    <source>
        <strain evidence="1 3">VPI-4506</strain>
        <strain evidence="2 4">VPI-BV8526</strain>
    </source>
</reference>
<dbReference type="EMBL" id="JABDSI010000138">
    <property type="protein sequence ID" value="NMW42607.1"/>
    <property type="molecule type" value="Genomic_DNA"/>
</dbReference>
<gene>
    <name evidence="1" type="ORF">HKQ54_20500</name>
    <name evidence="2" type="ORF">HKQ55_21390</name>
</gene>
<evidence type="ECO:0000313" key="2">
    <source>
        <dbReference type="EMBL" id="NMW42607.1"/>
    </source>
</evidence>
<dbReference type="Proteomes" id="UP000555193">
    <property type="component" value="Unassembled WGS sequence"/>
</dbReference>
<evidence type="ECO:0000313" key="4">
    <source>
        <dbReference type="Proteomes" id="UP000583639"/>
    </source>
</evidence>
<comment type="caution">
    <text evidence="2">The sequence shown here is derived from an EMBL/GenBank/DDBJ whole genome shotgun (WGS) entry which is preliminary data.</text>
</comment>